<dbReference type="Pfam" id="PF13976">
    <property type="entry name" value="gag_pre-integrs"/>
    <property type="match status" value="1"/>
</dbReference>
<feature type="compositionally biased region" description="Basic and acidic residues" evidence="3">
    <location>
        <begin position="454"/>
        <end position="487"/>
    </location>
</feature>
<feature type="compositionally biased region" description="Basic residues" evidence="3">
    <location>
        <begin position="1207"/>
        <end position="1216"/>
    </location>
</feature>
<dbReference type="InterPro" id="IPR036397">
    <property type="entry name" value="RNaseH_sf"/>
</dbReference>
<gene>
    <name evidence="5" type="ORF">Tco_0892658</name>
</gene>
<dbReference type="Proteomes" id="UP001151760">
    <property type="component" value="Unassembled WGS sequence"/>
</dbReference>
<keyword evidence="1" id="KW-0479">Metal-binding</keyword>
<evidence type="ECO:0000256" key="1">
    <source>
        <dbReference type="ARBA" id="ARBA00022723"/>
    </source>
</evidence>
<reference evidence="5" key="1">
    <citation type="journal article" date="2022" name="Int. J. Mol. Sci.">
        <title>Draft Genome of Tanacetum Coccineum: Genomic Comparison of Closely Related Tanacetum-Family Plants.</title>
        <authorList>
            <person name="Yamashiro T."/>
            <person name="Shiraishi A."/>
            <person name="Nakayama K."/>
            <person name="Satake H."/>
        </authorList>
    </citation>
    <scope>NUCLEOTIDE SEQUENCE</scope>
</reference>
<comment type="caution">
    <text evidence="5">The sequence shown here is derived from an EMBL/GenBank/DDBJ whole genome shotgun (WGS) entry which is preliminary data.</text>
</comment>
<evidence type="ECO:0000256" key="3">
    <source>
        <dbReference type="SAM" id="MobiDB-lite"/>
    </source>
</evidence>
<dbReference type="InterPro" id="IPR001584">
    <property type="entry name" value="Integrase_cat-core"/>
</dbReference>
<organism evidence="5 6">
    <name type="scientific">Tanacetum coccineum</name>
    <dbReference type="NCBI Taxonomy" id="301880"/>
    <lineage>
        <taxon>Eukaryota</taxon>
        <taxon>Viridiplantae</taxon>
        <taxon>Streptophyta</taxon>
        <taxon>Embryophyta</taxon>
        <taxon>Tracheophyta</taxon>
        <taxon>Spermatophyta</taxon>
        <taxon>Magnoliopsida</taxon>
        <taxon>eudicotyledons</taxon>
        <taxon>Gunneridae</taxon>
        <taxon>Pentapetalae</taxon>
        <taxon>asterids</taxon>
        <taxon>campanulids</taxon>
        <taxon>Asterales</taxon>
        <taxon>Asteraceae</taxon>
        <taxon>Asteroideae</taxon>
        <taxon>Anthemideae</taxon>
        <taxon>Anthemidinae</taxon>
        <taxon>Tanacetum</taxon>
    </lineage>
</organism>
<dbReference type="InterPro" id="IPR013103">
    <property type="entry name" value="RVT_2"/>
</dbReference>
<dbReference type="CDD" id="cd09272">
    <property type="entry name" value="RNase_HI_RT_Ty1"/>
    <property type="match status" value="1"/>
</dbReference>
<protein>
    <submittedName>
        <fullName evidence="5">Ribonuclease H-like domain-containing protein</fullName>
    </submittedName>
</protein>
<evidence type="ECO:0000313" key="6">
    <source>
        <dbReference type="Proteomes" id="UP001151760"/>
    </source>
</evidence>
<dbReference type="InterPro" id="IPR039537">
    <property type="entry name" value="Retrotran_Ty1/copia-like"/>
</dbReference>
<keyword evidence="6" id="KW-1185">Reference proteome</keyword>
<proteinExistence type="predicted"/>
<evidence type="ECO:0000256" key="2">
    <source>
        <dbReference type="ARBA" id="ARBA00022801"/>
    </source>
</evidence>
<keyword evidence="2" id="KW-0378">Hydrolase</keyword>
<feature type="region of interest" description="Disordered" evidence="3">
    <location>
        <begin position="1175"/>
        <end position="1233"/>
    </location>
</feature>
<dbReference type="InterPro" id="IPR025724">
    <property type="entry name" value="GAG-pre-integrase_dom"/>
</dbReference>
<dbReference type="PROSITE" id="PS50994">
    <property type="entry name" value="INTEGRASE"/>
    <property type="match status" value="1"/>
</dbReference>
<dbReference type="PANTHER" id="PTHR42648">
    <property type="entry name" value="TRANSPOSASE, PUTATIVE-RELATED"/>
    <property type="match status" value="1"/>
</dbReference>
<feature type="region of interest" description="Disordered" evidence="3">
    <location>
        <begin position="1488"/>
        <end position="1511"/>
    </location>
</feature>
<sequence length="1553" mass="175461">MVPRAVLMKSGLVSLNTAKQVNTAHPKITINSARPMTNLSKSAHSTIKWPIHKNTAFKNSNFNQRVNTIKDKNTAKPKAVVNVVRPKAVVNADKGNNGNPQIDLQDQGVIDSGCSRHMTGNMSYLQTMKRLMQDMLPLEVTPKEGKSQAEVQSKLLTDESHVLLKVPRKNNMYSVDLKNIVHKGSLTCLFIKAKSDESELWHRRLGHINFKTMNKLVKGNLVRGLPSKLFENNQTCVACQKGKQHRASCKSKIVSSISQPLHMLHMDLFGPTFVKRLMKKMYCLVVTDDYSRFSWVLFLATKDETSGIIKSFITGVENLIDQRVKVIRCDNGTEFENKEMNQFYERKADSKLPTTFWAEAVNTACYVQNRVLVTKPHNKTPYELFLSRKPSLCFMRPFGCTVTILNTIDHLGKFDSKADEGFFVGYSINIPGKDYILLPLWSADPHFSQSLKSSQDDGFKPLSGDGKKVDKDSRKDSKNIDQEKDDNVNNTNNVNVASTNKVNAVGGKTSIKLLDDPNMTALEDIVYSNDDEDVGAEADMNNLDAFMPVSPILTTRLHKDHLVEQIIRDLNSAPRRMTKNLEKHEEPKKVIHALKDPSWIKAMQEELLQFKLHEVWTLVDLLNGKRAIGTKWVFRNKKDERGIVIKNKARLVAQGYTQEDGIDYDEVFAPVARIEAIRLFLAYASFKDFVVYQMDVKSAFLYGKIKEEVYVCQPPGFEDPNFPDKISSIGELTFFLRLQVKQKEDGIFICQDKYVTDILKKFDFADVKIASTPMETQKLLLMDEDGEEVYVHLYRSMIGSLMYLTFKRPNIMFAVCACARYQVNPKVSHLHAVKRIFRYLKGQPKLGLWYQKDSPFDLGAYTDSDYAGASLDRKSTTGGCQFLRSRLISWQCKKQIVVTNSTTEAEYVAASSCCGQLMLLVILNTSGIINIVKIVRKRIEIVGENKNRKRDVWNKNRQRELQSNLVSKRIERSGELKNRKIVNIESVWTGIRVNAGNSKLMLLGINLLLKLKVNAARHNLQLLLKVNATRHNLLLLLKVNAARHKLTTAVESTDCLSNATIFEEITRMGAKTTAWNEFSSTMASAIICLATNQKFNFSKYIFESMVKNLDNVGKFLMYPRFVQVFLEKQLEGMSNHKRIYVTPSHTKKIFGNMRRVGKGFSRRDTPLFPTMMVQAQQEQGEGSAMPTDPQHTPTIIQPSTSQPQLKQRSRRPKRKDTKVPQPSGPTDNVADEAVNEEMDDSLVRAATTASSLEAEQDSGNIDKARSKATLNELSSLGTSSGSGPRCQDTMGDLIARTRFENVSKTSNDSLLVGVNTPRSNEERLKLNELMEFCTNLQQRVLDLENTKTAQGQEITSLKLGVKKLEKKGGSRTYKLKRLYKVGRSTRVISSDEASFGDQEDASKQGRKIDDIDKDAEIKLVHETQGRYVDEEMFDTIVLDGDEVLAEPEVTIKDVNLSVDEVTLAQAFVALKTVSTRPRAKGLVIHEEEQATTPTVSSQQPSHVKAQDKGKGIMVKEPMKMKKKDQISLDKELAFKLQAEEEEERLAREKAQRE</sequence>
<evidence type="ECO:0000313" key="5">
    <source>
        <dbReference type="EMBL" id="GJT22721.1"/>
    </source>
</evidence>
<dbReference type="InterPro" id="IPR012337">
    <property type="entry name" value="RNaseH-like_sf"/>
</dbReference>
<name>A0ABQ5C6S5_9ASTR</name>
<dbReference type="Pfam" id="PF00665">
    <property type="entry name" value="rve"/>
    <property type="match status" value="1"/>
</dbReference>
<feature type="region of interest" description="Disordered" evidence="3">
    <location>
        <begin position="452"/>
        <end position="494"/>
    </location>
</feature>
<dbReference type="EMBL" id="BQNB010013992">
    <property type="protein sequence ID" value="GJT22721.1"/>
    <property type="molecule type" value="Genomic_DNA"/>
</dbReference>
<feature type="domain" description="Integrase catalytic" evidence="4">
    <location>
        <begin position="256"/>
        <end position="343"/>
    </location>
</feature>
<dbReference type="Pfam" id="PF07727">
    <property type="entry name" value="RVT_2"/>
    <property type="match status" value="1"/>
</dbReference>
<feature type="compositionally biased region" description="Polar residues" evidence="3">
    <location>
        <begin position="1490"/>
        <end position="1501"/>
    </location>
</feature>
<evidence type="ECO:0000259" key="4">
    <source>
        <dbReference type="PROSITE" id="PS50994"/>
    </source>
</evidence>
<dbReference type="SUPFAM" id="SSF53098">
    <property type="entry name" value="Ribonuclease H-like"/>
    <property type="match status" value="1"/>
</dbReference>
<accession>A0ABQ5C6S5</accession>
<reference evidence="5" key="2">
    <citation type="submission" date="2022-01" db="EMBL/GenBank/DDBJ databases">
        <authorList>
            <person name="Yamashiro T."/>
            <person name="Shiraishi A."/>
            <person name="Satake H."/>
            <person name="Nakayama K."/>
        </authorList>
    </citation>
    <scope>NUCLEOTIDE SEQUENCE</scope>
</reference>
<dbReference type="Gene3D" id="3.30.420.10">
    <property type="entry name" value="Ribonuclease H-like superfamily/Ribonuclease H"/>
    <property type="match status" value="1"/>
</dbReference>
<dbReference type="PANTHER" id="PTHR42648:SF32">
    <property type="entry name" value="RIBONUCLEASE H-LIKE DOMAIN, GAG-PRE-INTEGRASE DOMAIN PROTEIN-RELATED"/>
    <property type="match status" value="1"/>
</dbReference>
<feature type="compositionally biased region" description="Polar residues" evidence="3">
    <location>
        <begin position="1189"/>
        <end position="1206"/>
    </location>
</feature>